<evidence type="ECO:0000256" key="8">
    <source>
        <dbReference type="PIRSR" id="PIRSR602481-2"/>
    </source>
</evidence>
<comment type="similarity">
    <text evidence="1">Belongs to the Fur family.</text>
</comment>
<evidence type="ECO:0000256" key="7">
    <source>
        <dbReference type="PIRSR" id="PIRSR602481-1"/>
    </source>
</evidence>
<sequence>MDTIKKLIKDKGQRFTSQKKEILCALQQKPQTVLEIYKAVNSKKNSMDKTTVYRILTNFLDLGIVNKVQLNDKEARFELSNRKHHHHLVCEDCGNIENIQLPEDTLLKVVKKKSDFKIKSHSLEFFGVCKHCQ</sequence>
<dbReference type="PANTHER" id="PTHR33202:SF7">
    <property type="entry name" value="FERRIC UPTAKE REGULATION PROTEIN"/>
    <property type="match status" value="1"/>
</dbReference>
<dbReference type="GO" id="GO:0003700">
    <property type="term" value="F:DNA-binding transcription factor activity"/>
    <property type="evidence" value="ECO:0007669"/>
    <property type="project" value="InterPro"/>
</dbReference>
<feature type="binding site" evidence="7">
    <location>
        <position position="93"/>
    </location>
    <ligand>
        <name>Zn(2+)</name>
        <dbReference type="ChEBI" id="CHEBI:29105"/>
    </ligand>
</feature>
<keyword evidence="4" id="KW-0805">Transcription regulation</keyword>
<dbReference type="Gene3D" id="1.10.10.10">
    <property type="entry name" value="Winged helix-like DNA-binding domain superfamily/Winged helix DNA-binding domain"/>
    <property type="match status" value="1"/>
</dbReference>
<organism evidence="9 10">
    <name type="scientific">Candidatus Roizmanbacteria bacterium CG_4_10_14_0_8_um_filter_33_9</name>
    <dbReference type="NCBI Taxonomy" id="1974826"/>
    <lineage>
        <taxon>Bacteria</taxon>
        <taxon>Candidatus Roizmaniibacteriota</taxon>
    </lineage>
</organism>
<dbReference type="GO" id="GO:0000976">
    <property type="term" value="F:transcription cis-regulatory region binding"/>
    <property type="evidence" value="ECO:0007669"/>
    <property type="project" value="TreeGrafter"/>
</dbReference>
<evidence type="ECO:0000256" key="3">
    <source>
        <dbReference type="ARBA" id="ARBA00022833"/>
    </source>
</evidence>
<accession>A0A2M7QI68</accession>
<proteinExistence type="inferred from homology"/>
<dbReference type="GO" id="GO:0045892">
    <property type="term" value="P:negative regulation of DNA-templated transcription"/>
    <property type="evidence" value="ECO:0007669"/>
    <property type="project" value="TreeGrafter"/>
</dbReference>
<dbReference type="InterPro" id="IPR036390">
    <property type="entry name" value="WH_DNA-bd_sf"/>
</dbReference>
<keyword evidence="8" id="KW-0408">Iron</keyword>
<dbReference type="AlphaFoldDB" id="A0A2M7QI68"/>
<comment type="cofactor">
    <cofactor evidence="7">
        <name>Zn(2+)</name>
        <dbReference type="ChEBI" id="CHEBI:29105"/>
    </cofactor>
    <text evidence="7">Binds 1 zinc ion per subunit.</text>
</comment>
<dbReference type="InterPro" id="IPR036388">
    <property type="entry name" value="WH-like_DNA-bd_sf"/>
</dbReference>
<dbReference type="Gene3D" id="3.30.1490.190">
    <property type="match status" value="1"/>
</dbReference>
<evidence type="ECO:0000256" key="1">
    <source>
        <dbReference type="ARBA" id="ARBA00007957"/>
    </source>
</evidence>
<feature type="binding site" evidence="8">
    <location>
        <position position="121"/>
    </location>
    <ligand>
        <name>Fe cation</name>
        <dbReference type="ChEBI" id="CHEBI:24875"/>
    </ligand>
</feature>
<dbReference type="Pfam" id="PF01475">
    <property type="entry name" value="FUR"/>
    <property type="match status" value="1"/>
</dbReference>
<keyword evidence="7" id="KW-0479">Metal-binding</keyword>
<comment type="cofactor">
    <cofactor evidence="8">
        <name>Mn(2+)</name>
        <dbReference type="ChEBI" id="CHEBI:29035"/>
    </cofactor>
    <cofactor evidence="8">
        <name>Fe(2+)</name>
        <dbReference type="ChEBI" id="CHEBI:29033"/>
    </cofactor>
    <text evidence="8">Binds 1 Mn(2+) or Fe(2+) ion per subunit.</text>
</comment>
<dbReference type="CDD" id="cd07153">
    <property type="entry name" value="Fur_like"/>
    <property type="match status" value="1"/>
</dbReference>
<keyword evidence="3 7" id="KW-0862">Zinc</keyword>
<keyword evidence="2" id="KW-0678">Repressor</keyword>
<feature type="binding site" evidence="7">
    <location>
        <position position="90"/>
    </location>
    <ligand>
        <name>Zn(2+)</name>
        <dbReference type="ChEBI" id="CHEBI:29105"/>
    </ligand>
</feature>
<dbReference type="GO" id="GO:0008270">
    <property type="term" value="F:zinc ion binding"/>
    <property type="evidence" value="ECO:0007669"/>
    <property type="project" value="TreeGrafter"/>
</dbReference>
<feature type="binding site" evidence="7">
    <location>
        <position position="132"/>
    </location>
    <ligand>
        <name>Zn(2+)</name>
        <dbReference type="ChEBI" id="CHEBI:29105"/>
    </ligand>
</feature>
<dbReference type="EMBL" id="PFLI01000108">
    <property type="protein sequence ID" value="PIY72009.1"/>
    <property type="molecule type" value="Genomic_DNA"/>
</dbReference>
<evidence type="ECO:0000256" key="2">
    <source>
        <dbReference type="ARBA" id="ARBA00022491"/>
    </source>
</evidence>
<dbReference type="InterPro" id="IPR043135">
    <property type="entry name" value="Fur_C"/>
</dbReference>
<dbReference type="GO" id="GO:1900376">
    <property type="term" value="P:regulation of secondary metabolite biosynthetic process"/>
    <property type="evidence" value="ECO:0007669"/>
    <property type="project" value="TreeGrafter"/>
</dbReference>
<gene>
    <name evidence="9" type="ORF">COY87_03220</name>
</gene>
<evidence type="ECO:0000256" key="5">
    <source>
        <dbReference type="ARBA" id="ARBA00023125"/>
    </source>
</evidence>
<dbReference type="InterPro" id="IPR002481">
    <property type="entry name" value="FUR"/>
</dbReference>
<evidence type="ECO:0000313" key="9">
    <source>
        <dbReference type="EMBL" id="PIY72009.1"/>
    </source>
</evidence>
<comment type="caution">
    <text evidence="9">The sequence shown here is derived from an EMBL/GenBank/DDBJ whole genome shotgun (WGS) entry which is preliminary data.</text>
</comment>
<keyword evidence="5" id="KW-0238">DNA-binding</keyword>
<name>A0A2M7QI68_9BACT</name>
<protein>
    <submittedName>
        <fullName evidence="9">Transcriptional repressor</fullName>
    </submittedName>
</protein>
<evidence type="ECO:0000256" key="4">
    <source>
        <dbReference type="ARBA" id="ARBA00023015"/>
    </source>
</evidence>
<evidence type="ECO:0000256" key="6">
    <source>
        <dbReference type="ARBA" id="ARBA00023163"/>
    </source>
</evidence>
<feature type="binding site" evidence="7">
    <location>
        <position position="129"/>
    </location>
    <ligand>
        <name>Zn(2+)</name>
        <dbReference type="ChEBI" id="CHEBI:29105"/>
    </ligand>
</feature>
<keyword evidence="6" id="KW-0804">Transcription</keyword>
<dbReference type="SUPFAM" id="SSF46785">
    <property type="entry name" value="Winged helix' DNA-binding domain"/>
    <property type="match status" value="1"/>
</dbReference>
<feature type="binding site" evidence="8">
    <location>
        <position position="84"/>
    </location>
    <ligand>
        <name>Fe cation</name>
        <dbReference type="ChEBI" id="CHEBI:24875"/>
    </ligand>
</feature>
<dbReference type="PANTHER" id="PTHR33202">
    <property type="entry name" value="ZINC UPTAKE REGULATION PROTEIN"/>
    <property type="match status" value="1"/>
</dbReference>
<evidence type="ECO:0000313" key="10">
    <source>
        <dbReference type="Proteomes" id="UP000229401"/>
    </source>
</evidence>
<reference evidence="10" key="1">
    <citation type="submission" date="2017-09" db="EMBL/GenBank/DDBJ databases">
        <title>Depth-based differentiation of microbial function through sediment-hosted aquifers and enrichment of novel symbionts in the deep terrestrial subsurface.</title>
        <authorList>
            <person name="Probst A.J."/>
            <person name="Ladd B."/>
            <person name="Jarett J.K."/>
            <person name="Geller-Mcgrath D.E."/>
            <person name="Sieber C.M.K."/>
            <person name="Emerson J.B."/>
            <person name="Anantharaman K."/>
            <person name="Thomas B.C."/>
            <person name="Malmstrom R."/>
            <person name="Stieglmeier M."/>
            <person name="Klingl A."/>
            <person name="Woyke T."/>
            <person name="Ryan C.M."/>
            <person name="Banfield J.F."/>
        </authorList>
    </citation>
    <scope>NUCLEOTIDE SEQUENCE [LARGE SCALE GENOMIC DNA]</scope>
</reference>
<dbReference type="Proteomes" id="UP000229401">
    <property type="component" value="Unassembled WGS sequence"/>
</dbReference>